<evidence type="ECO:0000313" key="3">
    <source>
        <dbReference type="Proteomes" id="UP001422759"/>
    </source>
</evidence>
<sequence>MDETTAAAPAVYRSYVAVGDSFTEGMCDERLPDGRFRGWADRVAAALAAEAAAGRAGEPFRYANLAVRGKLIGQIHDEQLDRAVALGGELVTLAGGLNDVLRPGCDLAQVRDLLGRTATALLAGGSTVVMFTSTDPTRRLSGSARLLPAILGMKAYVEELAREHAGRLVVVDLFSAPCFDDRRLWDEDRLHLSPEGHRRVAAAVLEALGRPAGFDWRAPLPPAPPRGRAERLRADLHWLRIHLGPWIGRRLTGRSSGDGLAPKRAELLPYEG</sequence>
<reference evidence="2 3" key="1">
    <citation type="journal article" date="2019" name="Int. J. Syst. Evol. Microbiol.">
        <title>The Global Catalogue of Microorganisms (GCM) 10K type strain sequencing project: providing services to taxonomists for standard genome sequencing and annotation.</title>
        <authorList>
            <consortium name="The Broad Institute Genomics Platform"/>
            <consortium name="The Broad Institute Genome Sequencing Center for Infectious Disease"/>
            <person name="Wu L."/>
            <person name="Ma J."/>
        </authorList>
    </citation>
    <scope>NUCLEOTIDE SEQUENCE [LARGE SCALE GENOMIC DNA]</scope>
    <source>
        <strain evidence="2 3">JCM 14560</strain>
    </source>
</reference>
<feature type="domain" description="SGNH hydrolase-type esterase" evidence="1">
    <location>
        <begin position="17"/>
        <end position="199"/>
    </location>
</feature>
<dbReference type="SUPFAM" id="SSF52266">
    <property type="entry name" value="SGNH hydrolase"/>
    <property type="match status" value="1"/>
</dbReference>
<dbReference type="PANTHER" id="PTHR43784">
    <property type="entry name" value="GDSL-LIKE LIPASE/ACYLHYDROLASE, PUTATIVE (AFU_ORTHOLOGUE AFUA_2G00820)-RELATED"/>
    <property type="match status" value="1"/>
</dbReference>
<dbReference type="PANTHER" id="PTHR43784:SF2">
    <property type="entry name" value="GDSL-LIKE LIPASE_ACYLHYDROLASE, PUTATIVE (AFU_ORTHOLOGUE AFUA_2G00820)-RELATED"/>
    <property type="match status" value="1"/>
</dbReference>
<keyword evidence="2" id="KW-0378">Hydrolase</keyword>
<protein>
    <submittedName>
        <fullName evidence="2">SGNH/GDSL hydrolase family protein</fullName>
    </submittedName>
</protein>
<keyword evidence="3" id="KW-1185">Reference proteome</keyword>
<name>A0ABN2ZQ37_9ACTN</name>
<dbReference type="Gene3D" id="3.40.50.1110">
    <property type="entry name" value="SGNH hydrolase"/>
    <property type="match status" value="1"/>
</dbReference>
<dbReference type="Proteomes" id="UP001422759">
    <property type="component" value="Unassembled WGS sequence"/>
</dbReference>
<dbReference type="Pfam" id="PF13472">
    <property type="entry name" value="Lipase_GDSL_2"/>
    <property type="match status" value="1"/>
</dbReference>
<dbReference type="CDD" id="cd01832">
    <property type="entry name" value="SGNH_hydrolase_like_1"/>
    <property type="match status" value="1"/>
</dbReference>
<comment type="caution">
    <text evidence="2">The sequence shown here is derived from an EMBL/GenBank/DDBJ whole genome shotgun (WGS) entry which is preliminary data.</text>
</comment>
<gene>
    <name evidence="2" type="ORF">GCM10009760_33820</name>
</gene>
<dbReference type="RefSeq" id="WP_344465708.1">
    <property type="nucleotide sequence ID" value="NZ_BAAANT010000017.1"/>
</dbReference>
<evidence type="ECO:0000313" key="2">
    <source>
        <dbReference type="EMBL" id="GAA2145312.1"/>
    </source>
</evidence>
<organism evidence="2 3">
    <name type="scientific">Kitasatospora kazusensis</name>
    <dbReference type="NCBI Taxonomy" id="407974"/>
    <lineage>
        <taxon>Bacteria</taxon>
        <taxon>Bacillati</taxon>
        <taxon>Actinomycetota</taxon>
        <taxon>Actinomycetes</taxon>
        <taxon>Kitasatosporales</taxon>
        <taxon>Streptomycetaceae</taxon>
        <taxon>Kitasatospora</taxon>
    </lineage>
</organism>
<proteinExistence type="predicted"/>
<dbReference type="EMBL" id="BAAANT010000017">
    <property type="protein sequence ID" value="GAA2145312.1"/>
    <property type="molecule type" value="Genomic_DNA"/>
</dbReference>
<dbReference type="InterPro" id="IPR013830">
    <property type="entry name" value="SGNH_hydro"/>
</dbReference>
<accession>A0ABN2ZQ37</accession>
<dbReference type="InterPro" id="IPR053140">
    <property type="entry name" value="GDSL_Rv0518-like"/>
</dbReference>
<evidence type="ECO:0000259" key="1">
    <source>
        <dbReference type="Pfam" id="PF13472"/>
    </source>
</evidence>
<dbReference type="InterPro" id="IPR036514">
    <property type="entry name" value="SGNH_hydro_sf"/>
</dbReference>
<dbReference type="GO" id="GO:0016787">
    <property type="term" value="F:hydrolase activity"/>
    <property type="evidence" value="ECO:0007669"/>
    <property type="project" value="UniProtKB-KW"/>
</dbReference>